<feature type="transmembrane region" description="Helical" evidence="9">
    <location>
        <begin position="321"/>
        <end position="341"/>
    </location>
</feature>
<feature type="transmembrane region" description="Helical" evidence="9">
    <location>
        <begin position="382"/>
        <end position="403"/>
    </location>
</feature>
<feature type="transmembrane region" description="Helical" evidence="9">
    <location>
        <begin position="73"/>
        <end position="96"/>
    </location>
</feature>
<evidence type="ECO:0000256" key="1">
    <source>
        <dbReference type="ARBA" id="ARBA00004651"/>
    </source>
</evidence>
<keyword evidence="6 9" id="KW-1133">Transmembrane helix</keyword>
<dbReference type="CDD" id="cd17474">
    <property type="entry name" value="MFS_YfmO_like"/>
    <property type="match status" value="1"/>
</dbReference>
<organism evidence="12 13">
    <name type="scientific">Paenibacillus chitinolyticus</name>
    <dbReference type="NCBI Taxonomy" id="79263"/>
    <lineage>
        <taxon>Bacteria</taxon>
        <taxon>Bacillati</taxon>
        <taxon>Bacillota</taxon>
        <taxon>Bacilli</taxon>
        <taxon>Bacillales</taxon>
        <taxon>Paenibacillaceae</taxon>
        <taxon>Paenibacillus</taxon>
    </lineage>
</organism>
<dbReference type="SUPFAM" id="SSF103473">
    <property type="entry name" value="MFS general substrate transporter"/>
    <property type="match status" value="1"/>
</dbReference>
<feature type="transmembrane region" description="Helical" evidence="9">
    <location>
        <begin position="12"/>
        <end position="33"/>
    </location>
</feature>
<dbReference type="EMBL" id="JAMDMJ010000023">
    <property type="protein sequence ID" value="MCY9597672.1"/>
    <property type="molecule type" value="Genomic_DNA"/>
</dbReference>
<dbReference type="KEGG" id="pchi:PC41400_13605"/>
<dbReference type="Gene3D" id="1.20.1250.20">
    <property type="entry name" value="MFS general substrate transporter like domains"/>
    <property type="match status" value="1"/>
</dbReference>
<feature type="transmembrane region" description="Helical" evidence="9">
    <location>
        <begin position="253"/>
        <end position="275"/>
    </location>
</feature>
<evidence type="ECO:0000256" key="3">
    <source>
        <dbReference type="ARBA" id="ARBA00022448"/>
    </source>
</evidence>
<reference evidence="11 14" key="2">
    <citation type="submission" date="2022-05" db="EMBL/GenBank/DDBJ databases">
        <title>Genome Sequencing of Bee-Associated Microbes.</title>
        <authorList>
            <person name="Dunlap C."/>
        </authorList>
    </citation>
    <scope>NUCLEOTIDE SEQUENCE [LARGE SCALE GENOMIC DNA]</scope>
    <source>
        <strain evidence="11 14">NRRL B-23120</strain>
    </source>
</reference>
<dbReference type="RefSeq" id="WP_042227958.1">
    <property type="nucleotide sequence ID" value="NZ_CP026520.1"/>
</dbReference>
<dbReference type="PROSITE" id="PS00216">
    <property type="entry name" value="SUGAR_TRANSPORT_1"/>
    <property type="match status" value="1"/>
</dbReference>
<keyword evidence="14" id="KW-1185">Reference proteome</keyword>
<comment type="subcellular location">
    <subcellularLocation>
        <location evidence="1">Cell membrane</location>
        <topology evidence="1">Multi-pass membrane protein</topology>
    </subcellularLocation>
</comment>
<feature type="transmembrane region" description="Helical" evidence="9">
    <location>
        <begin position="162"/>
        <end position="187"/>
    </location>
</feature>
<feature type="compositionally biased region" description="Polar residues" evidence="8">
    <location>
        <begin position="218"/>
        <end position="229"/>
    </location>
</feature>
<dbReference type="InterPro" id="IPR036259">
    <property type="entry name" value="MFS_trans_sf"/>
</dbReference>
<feature type="region of interest" description="Disordered" evidence="8">
    <location>
        <begin position="192"/>
        <end position="229"/>
    </location>
</feature>
<evidence type="ECO:0000313" key="12">
    <source>
        <dbReference type="EMBL" id="QAV18659.1"/>
    </source>
</evidence>
<dbReference type="GO" id="GO:0005886">
    <property type="term" value="C:plasma membrane"/>
    <property type="evidence" value="ECO:0007669"/>
    <property type="project" value="UniProtKB-SubCell"/>
</dbReference>
<evidence type="ECO:0000256" key="8">
    <source>
        <dbReference type="SAM" id="MobiDB-lite"/>
    </source>
</evidence>
<feature type="domain" description="Major facilitator superfamily (MFS) profile" evidence="10">
    <location>
        <begin position="8"/>
        <end position="433"/>
    </location>
</feature>
<dbReference type="PANTHER" id="PTHR43124:SF3">
    <property type="entry name" value="CHLORAMPHENICOL EFFLUX PUMP RV0191"/>
    <property type="match status" value="1"/>
</dbReference>
<dbReference type="InterPro" id="IPR011701">
    <property type="entry name" value="MFS"/>
</dbReference>
<feature type="transmembrane region" description="Helical" evidence="9">
    <location>
        <begin position="409"/>
        <end position="429"/>
    </location>
</feature>
<evidence type="ECO:0000256" key="4">
    <source>
        <dbReference type="ARBA" id="ARBA00022475"/>
    </source>
</evidence>
<reference evidence="12 13" key="1">
    <citation type="submission" date="2018-01" db="EMBL/GenBank/DDBJ databases">
        <title>The whole genome sequencing and assembly of Paenibacillus chitinolyticus KCCM 41400 strain.</title>
        <authorList>
            <person name="Kim J.-Y."/>
            <person name="Park M.-K."/>
            <person name="Lee Y.-J."/>
            <person name="Yi H."/>
            <person name="Bahn Y.-S."/>
            <person name="Kim J.F."/>
            <person name="Lee D.-W."/>
        </authorList>
    </citation>
    <scope>NUCLEOTIDE SEQUENCE [LARGE SCALE GENOMIC DNA]</scope>
    <source>
        <strain evidence="12 13">KCCM 41400</strain>
    </source>
</reference>
<feature type="transmembrane region" description="Helical" evidence="9">
    <location>
        <begin position="287"/>
        <end position="309"/>
    </location>
</feature>
<dbReference type="InterPro" id="IPR050189">
    <property type="entry name" value="MFS_Efflux_Transporters"/>
</dbReference>
<dbReference type="EMBL" id="CP026520">
    <property type="protein sequence ID" value="QAV18659.1"/>
    <property type="molecule type" value="Genomic_DNA"/>
</dbReference>
<dbReference type="GO" id="GO:0022857">
    <property type="term" value="F:transmembrane transporter activity"/>
    <property type="evidence" value="ECO:0007669"/>
    <property type="project" value="InterPro"/>
</dbReference>
<comment type="similarity">
    <text evidence="2">Belongs to the major facilitator superfamily. TCR/Tet family.</text>
</comment>
<dbReference type="OrthoDB" id="2986280at2"/>
<dbReference type="Proteomes" id="UP000288943">
    <property type="component" value="Chromosome"/>
</dbReference>
<keyword evidence="7 9" id="KW-0472">Membrane</keyword>
<accession>A0A410WW47</accession>
<name>A0A410WW47_9BACL</name>
<proteinExistence type="inferred from homology"/>
<keyword evidence="3" id="KW-0813">Transport</keyword>
<feature type="transmembrane region" description="Helical" evidence="9">
    <location>
        <begin position="45"/>
        <end position="66"/>
    </location>
</feature>
<dbReference type="InterPro" id="IPR020846">
    <property type="entry name" value="MFS_dom"/>
</dbReference>
<dbReference type="PROSITE" id="PS50850">
    <property type="entry name" value="MFS"/>
    <property type="match status" value="1"/>
</dbReference>
<dbReference type="Pfam" id="PF07690">
    <property type="entry name" value="MFS_1"/>
    <property type="match status" value="1"/>
</dbReference>
<dbReference type="PRINTS" id="PR01035">
    <property type="entry name" value="TCRTETA"/>
</dbReference>
<protein>
    <submittedName>
        <fullName evidence="12">MFS transporter</fullName>
    </submittedName>
</protein>
<evidence type="ECO:0000256" key="7">
    <source>
        <dbReference type="ARBA" id="ARBA00023136"/>
    </source>
</evidence>
<dbReference type="Proteomes" id="UP001527202">
    <property type="component" value="Unassembled WGS sequence"/>
</dbReference>
<evidence type="ECO:0000313" key="13">
    <source>
        <dbReference type="Proteomes" id="UP000288943"/>
    </source>
</evidence>
<keyword evidence="5 9" id="KW-0812">Transmembrane</keyword>
<evidence type="ECO:0000256" key="5">
    <source>
        <dbReference type="ARBA" id="ARBA00022692"/>
    </source>
</evidence>
<dbReference type="GeneID" id="95375849"/>
<dbReference type="InterPro" id="IPR005829">
    <property type="entry name" value="Sugar_transporter_CS"/>
</dbReference>
<evidence type="ECO:0000256" key="9">
    <source>
        <dbReference type="SAM" id="Phobius"/>
    </source>
</evidence>
<evidence type="ECO:0000259" key="10">
    <source>
        <dbReference type="PROSITE" id="PS50850"/>
    </source>
</evidence>
<dbReference type="PANTHER" id="PTHR43124">
    <property type="entry name" value="PURINE EFFLUX PUMP PBUE"/>
    <property type="match status" value="1"/>
</dbReference>
<sequence>MEAKKKWDLISVASIPLIMTLGNSMLIPILPLIREKLHVTSFQVSLLITVYSIAAIILIPVAGFLSDRYGRKIVIIPSLIIAGIGGAVCGIAAWFMPNPYMTILLGRLLQGIGAAGAAPVAMPLVGDMFVKESDVSSGLGIIETANTGGKVLSPILGSALAALVWFLPFMAIPVFSLTSVLMVLFLVKKPQKSGNKVAGPDQNRSKAVSKAADKNGKPQANSPKESGNTDGTPISLPVFLKDLKWIFSRKGRWLYAIFAIGCICMFLLFGVLFYLSELLEEKYNLHGILKGFVLAIPLTLLCLTSFITGKIIGQHKKRMKWLTFIGSLLSLGATLGCLPFNSLYGLLTMLSLLGIGIGLALPCLDAFITAGIDKAQRGTISSFYSSMRFIGVAVGPPAVSVLLSRYPTILFYVLGAACLLAAILALFAIHPSTDEEPRAKPEPSPA</sequence>
<keyword evidence="4" id="KW-1003">Cell membrane</keyword>
<evidence type="ECO:0000313" key="11">
    <source>
        <dbReference type="EMBL" id="MCY9597672.1"/>
    </source>
</evidence>
<evidence type="ECO:0000256" key="2">
    <source>
        <dbReference type="ARBA" id="ARBA00007520"/>
    </source>
</evidence>
<feature type="transmembrane region" description="Helical" evidence="9">
    <location>
        <begin position="347"/>
        <end position="370"/>
    </location>
</feature>
<dbReference type="AlphaFoldDB" id="A0A410WW47"/>
<evidence type="ECO:0000256" key="6">
    <source>
        <dbReference type="ARBA" id="ARBA00022989"/>
    </source>
</evidence>
<dbReference type="InterPro" id="IPR001958">
    <property type="entry name" value="Tet-R_TetA/multi-R_MdtG-like"/>
</dbReference>
<evidence type="ECO:0000313" key="14">
    <source>
        <dbReference type="Proteomes" id="UP001527202"/>
    </source>
</evidence>
<gene>
    <name evidence="11" type="ORF">M5X16_18060</name>
    <name evidence="12" type="ORF">PC41400_13605</name>
</gene>